<feature type="domain" description="Iron-binding zinc finger CDGSH type" evidence="8">
    <location>
        <begin position="17"/>
        <end position="54"/>
    </location>
</feature>
<organism evidence="9 10">
    <name type="scientific">Polyrhizophydium stewartii</name>
    <dbReference type="NCBI Taxonomy" id="2732419"/>
    <lineage>
        <taxon>Eukaryota</taxon>
        <taxon>Fungi</taxon>
        <taxon>Fungi incertae sedis</taxon>
        <taxon>Chytridiomycota</taxon>
        <taxon>Chytridiomycota incertae sedis</taxon>
        <taxon>Chytridiomycetes</taxon>
        <taxon>Rhizophydiales</taxon>
        <taxon>Rhizophydiales incertae sedis</taxon>
        <taxon>Polyrhizophydium</taxon>
    </lineage>
</organism>
<dbReference type="InterPro" id="IPR018967">
    <property type="entry name" value="FeS-contain_CDGSH-typ"/>
</dbReference>
<comment type="cofactor">
    <cofactor evidence="5">
        <name>[2Fe-2S] cluster</name>
        <dbReference type="ChEBI" id="CHEBI:190135"/>
    </cofactor>
</comment>
<evidence type="ECO:0000256" key="4">
    <source>
        <dbReference type="ARBA" id="ARBA00023014"/>
    </source>
</evidence>
<proteinExistence type="predicted"/>
<feature type="transmembrane region" description="Helical" evidence="7">
    <location>
        <begin position="117"/>
        <end position="135"/>
    </location>
</feature>
<comment type="caution">
    <text evidence="9">The sequence shown here is derived from an EMBL/GenBank/DDBJ whole genome shotgun (WGS) entry which is preliminary data.</text>
</comment>
<feature type="coiled-coil region" evidence="6">
    <location>
        <begin position="94"/>
        <end position="121"/>
    </location>
</feature>
<keyword evidence="6" id="KW-0175">Coiled coil</keyword>
<evidence type="ECO:0000313" key="9">
    <source>
        <dbReference type="EMBL" id="KAL2918398.1"/>
    </source>
</evidence>
<dbReference type="Pfam" id="PF09360">
    <property type="entry name" value="zf-CDGSH"/>
    <property type="match status" value="2"/>
</dbReference>
<evidence type="ECO:0000259" key="8">
    <source>
        <dbReference type="SMART" id="SM00704"/>
    </source>
</evidence>
<keyword evidence="2" id="KW-0479">Metal-binding</keyword>
<feature type="domain" description="Iron-binding zinc finger CDGSH type" evidence="8">
    <location>
        <begin position="55"/>
        <end position="90"/>
    </location>
</feature>
<dbReference type="Gene3D" id="3.40.5.90">
    <property type="entry name" value="CDGSH iron-sulfur domain, mitoNEET-type"/>
    <property type="match status" value="2"/>
</dbReference>
<reference evidence="9 10" key="1">
    <citation type="submission" date="2023-09" db="EMBL/GenBank/DDBJ databases">
        <title>Pangenome analysis of Batrachochytrium dendrobatidis and related Chytrids.</title>
        <authorList>
            <person name="Yacoub M.N."/>
            <person name="Stajich J.E."/>
            <person name="James T.Y."/>
        </authorList>
    </citation>
    <scope>NUCLEOTIDE SEQUENCE [LARGE SCALE GENOMIC DNA]</scope>
    <source>
        <strain evidence="9 10">JEL0888</strain>
    </source>
</reference>
<evidence type="ECO:0000256" key="7">
    <source>
        <dbReference type="SAM" id="Phobius"/>
    </source>
</evidence>
<name>A0ABR4NFU5_9FUNG</name>
<sequence length="140" mass="15422">MRPNGPDRPFSERLAQPGPYGIELQAGKDYWFCSCGKSQSQPFCDGSHKGSGLAPIKFNVNETKKYWLCGCKVSSNRPFCDGTHSKEAGVRKYNEFLLKKNNELKAQVERAEHRSKLLSLAVVGAAVVGIGALVYQRLSA</sequence>
<dbReference type="PANTHER" id="PTHR46491">
    <property type="entry name" value="CDGSH IRON SULFUR DOMAIN PROTEIN HOMOLOG"/>
    <property type="match status" value="1"/>
</dbReference>
<evidence type="ECO:0000256" key="5">
    <source>
        <dbReference type="ARBA" id="ARBA00034078"/>
    </source>
</evidence>
<protein>
    <submittedName>
        <fullName evidence="9">2 iron, 2 sulfur cluster binding</fullName>
    </submittedName>
</protein>
<gene>
    <name evidence="9" type="primary">CISD3</name>
    <name evidence="9" type="ORF">HK105_201798</name>
</gene>
<evidence type="ECO:0000256" key="2">
    <source>
        <dbReference type="ARBA" id="ARBA00022723"/>
    </source>
</evidence>
<keyword evidence="7" id="KW-0472">Membrane</keyword>
<keyword evidence="4" id="KW-0411">Iron-sulfur</keyword>
<dbReference type="InterPro" id="IPR052950">
    <property type="entry name" value="CISD"/>
</dbReference>
<keyword evidence="7" id="KW-0812">Transmembrane</keyword>
<keyword evidence="3" id="KW-0408">Iron</keyword>
<keyword evidence="7" id="KW-1133">Transmembrane helix</keyword>
<dbReference type="SMART" id="SM00704">
    <property type="entry name" value="ZnF_CDGSH"/>
    <property type="match status" value="2"/>
</dbReference>
<keyword evidence="1" id="KW-0001">2Fe-2S</keyword>
<evidence type="ECO:0000256" key="3">
    <source>
        <dbReference type="ARBA" id="ARBA00023004"/>
    </source>
</evidence>
<dbReference type="PANTHER" id="PTHR46491:SF3">
    <property type="entry name" value="CDGSH IRON-SULFUR DOMAIN-CONTAINING PROTEIN 3, MITOCHONDRIAL"/>
    <property type="match status" value="1"/>
</dbReference>
<dbReference type="Proteomes" id="UP001527925">
    <property type="component" value="Unassembled WGS sequence"/>
</dbReference>
<keyword evidence="10" id="KW-1185">Reference proteome</keyword>
<evidence type="ECO:0000256" key="6">
    <source>
        <dbReference type="SAM" id="Coils"/>
    </source>
</evidence>
<accession>A0ABR4NFU5</accession>
<dbReference type="EMBL" id="JADGIZ020000006">
    <property type="protein sequence ID" value="KAL2918398.1"/>
    <property type="molecule type" value="Genomic_DNA"/>
</dbReference>
<evidence type="ECO:0000313" key="10">
    <source>
        <dbReference type="Proteomes" id="UP001527925"/>
    </source>
</evidence>
<evidence type="ECO:0000256" key="1">
    <source>
        <dbReference type="ARBA" id="ARBA00022714"/>
    </source>
</evidence>
<dbReference type="InterPro" id="IPR042216">
    <property type="entry name" value="MitoNEET_CISD"/>
</dbReference>